<protein>
    <submittedName>
        <fullName evidence="1">Uncharacterized protein</fullName>
    </submittedName>
</protein>
<proteinExistence type="predicted"/>
<reference evidence="1" key="1">
    <citation type="journal article" date="2021" name="New Phytol.">
        <title>Evolutionary innovations through gain and loss of genes in the ectomycorrhizal Boletales.</title>
        <authorList>
            <person name="Wu G."/>
            <person name="Miyauchi S."/>
            <person name="Morin E."/>
            <person name="Kuo A."/>
            <person name="Drula E."/>
            <person name="Varga T."/>
            <person name="Kohler A."/>
            <person name="Feng B."/>
            <person name="Cao Y."/>
            <person name="Lipzen A."/>
            <person name="Daum C."/>
            <person name="Hundley H."/>
            <person name="Pangilinan J."/>
            <person name="Johnson J."/>
            <person name="Barry K."/>
            <person name="LaButti K."/>
            <person name="Ng V."/>
            <person name="Ahrendt S."/>
            <person name="Min B."/>
            <person name="Choi I.G."/>
            <person name="Park H."/>
            <person name="Plett J.M."/>
            <person name="Magnuson J."/>
            <person name="Spatafora J.W."/>
            <person name="Nagy L.G."/>
            <person name="Henrissat B."/>
            <person name="Grigoriev I.V."/>
            <person name="Yang Z.L."/>
            <person name="Xu J."/>
            <person name="Martin F.M."/>
        </authorList>
    </citation>
    <scope>NUCLEOTIDE SEQUENCE</scope>
    <source>
        <strain evidence="1">KUC20120723A-06</strain>
    </source>
</reference>
<dbReference type="Proteomes" id="UP000790709">
    <property type="component" value="Unassembled WGS sequence"/>
</dbReference>
<dbReference type="EMBL" id="MU266511">
    <property type="protein sequence ID" value="KAH7921800.1"/>
    <property type="molecule type" value="Genomic_DNA"/>
</dbReference>
<name>A0ACB8B909_9AGAM</name>
<sequence>MDHKGIPVLTPSTSESLLHIDLSPVSTSTTAHGHRVKTQQSMPNVNPHLSPSGPFMIPARSVVLPASLHLNGSPRSSGTQPTPDPSSSRRKITKSRKLSQVFSDLPRILHWEGSPTETGQLDGTDSWQAAGLSPQPQPNSSSQRNRLVRTTSRRKSLLPPPPQPSSSAGLHPIKALTSPRPSLSAAEIPTRRPVTSPPSPRPIAEANESDDPGLDDVIPGQLTPEQRQRARLAKLTRHLGENIPPELVSCPARSSRTLPKDGLVSRHQRRSSLDLATLLSAEPEGSPFSRHPSGLKRSRSLWANNIASGDTGVAEPKEVFKSIAELPPLAAENSDSETHSTAKGEVKTPSTRRQSVRDQASPLDPSVNTEMSGGKDGIQSTLVPDPAESRWTTSEAPPPNCPATTGSNPLSPEAPLTAEERTYDDASRSASIPIPIAIPSTRPSTSTPSPRPSTSIPSPRPSTSVPSPRPSTSISSPRPSTSIPPSCPSSSSLSNTSTTRRHRPQGSTGSLPRRPATADSAGESLAARQRRAAKLANFFGVEYQDISTATFVNTDSRRLEYTSLRAAGEIEGASHSSVAQSLATPPLPAQPRLEVDVQVTKPTRFWKFMDGKNTLKNVNADDVMKQLRTMKASM</sequence>
<organism evidence="1 2">
    <name type="scientific">Leucogyrophana mollusca</name>
    <dbReference type="NCBI Taxonomy" id="85980"/>
    <lineage>
        <taxon>Eukaryota</taxon>
        <taxon>Fungi</taxon>
        <taxon>Dikarya</taxon>
        <taxon>Basidiomycota</taxon>
        <taxon>Agaricomycotina</taxon>
        <taxon>Agaricomycetes</taxon>
        <taxon>Agaricomycetidae</taxon>
        <taxon>Boletales</taxon>
        <taxon>Boletales incertae sedis</taxon>
        <taxon>Leucogyrophana</taxon>
    </lineage>
</organism>
<accession>A0ACB8B909</accession>
<evidence type="ECO:0000313" key="1">
    <source>
        <dbReference type="EMBL" id="KAH7921800.1"/>
    </source>
</evidence>
<gene>
    <name evidence="1" type="ORF">BV22DRAFT_1197936</name>
</gene>
<comment type="caution">
    <text evidence="1">The sequence shown here is derived from an EMBL/GenBank/DDBJ whole genome shotgun (WGS) entry which is preliminary data.</text>
</comment>
<keyword evidence="2" id="KW-1185">Reference proteome</keyword>
<evidence type="ECO:0000313" key="2">
    <source>
        <dbReference type="Proteomes" id="UP000790709"/>
    </source>
</evidence>